<dbReference type="AlphaFoldDB" id="A0A0F7WT98"/>
<reference evidence="1" key="1">
    <citation type="submission" date="2015-05" db="EMBL/GenBank/DDBJ databases">
        <authorList>
            <person name="Rattei Thomas"/>
        </authorList>
    </citation>
    <scope>NUCLEOTIDE SEQUENCE</scope>
    <source>
        <strain evidence="1">DC9</strain>
    </source>
</reference>
<accession>A0A0F7WT98</accession>
<organism evidence="1">
    <name type="scientific">Chlamydia pneumoniae</name>
    <name type="common">Chlamydophila pneumoniae</name>
    <dbReference type="NCBI Taxonomy" id="83558"/>
    <lineage>
        <taxon>Bacteria</taxon>
        <taxon>Pseudomonadati</taxon>
        <taxon>Chlamydiota</taxon>
        <taxon>Chlamydiia</taxon>
        <taxon>Chlamydiales</taxon>
        <taxon>Chlamydiaceae</taxon>
        <taxon>Chlamydia/Chlamydophila group</taxon>
        <taxon>Chlamydia</taxon>
    </lineage>
</organism>
<protein>
    <submittedName>
        <fullName evidence="1">Uncharacterized protein</fullName>
    </submittedName>
</protein>
<proteinExistence type="predicted"/>
<evidence type="ECO:0000313" key="1">
    <source>
        <dbReference type="EMBL" id="CRI42791.1"/>
    </source>
</evidence>
<gene>
    <name evidence="1" type="ORF">BN1224_DC9_BU_01160</name>
</gene>
<dbReference type="EMBL" id="LN847051">
    <property type="protein sequence ID" value="CRI42791.1"/>
    <property type="molecule type" value="Genomic_DNA"/>
</dbReference>
<name>A0A0F7WT98_CHLPN</name>
<sequence>MSLDFFEEFYHQSILNTGTSFPEGYLNIAEILSYPHCTDANADFLCSQSDNDFIIAESKDKLTLFNADFAIWLVPELVQGQAVTRGYIAVSQGEGNYEPEMAFEASGQYNQSSLILEALQLYLKDIKDTENALRSFRFNNDH</sequence>